<dbReference type="InterPro" id="IPR052022">
    <property type="entry name" value="26kDa_periplasmic_antigen"/>
</dbReference>
<dbReference type="GO" id="GO:0006974">
    <property type="term" value="P:DNA damage response"/>
    <property type="evidence" value="ECO:0007669"/>
    <property type="project" value="TreeGrafter"/>
</dbReference>
<dbReference type="InterPro" id="IPR007497">
    <property type="entry name" value="SIMPL/DUF541"/>
</dbReference>
<proteinExistence type="predicted"/>
<keyword evidence="1" id="KW-0732">Signal</keyword>
<feature type="chain" id="PRO_5037181862" evidence="1">
    <location>
        <begin position="33"/>
        <end position="246"/>
    </location>
</feature>
<accession>A0A926NZE9</accession>
<name>A0A926NZE9_9HYPH</name>
<dbReference type="AlphaFoldDB" id="A0A926NZE9"/>
<dbReference type="PANTHER" id="PTHR34387">
    <property type="entry name" value="SLR1258 PROTEIN"/>
    <property type="match status" value="1"/>
</dbReference>
<dbReference type="Pfam" id="PF04402">
    <property type="entry name" value="SIMPL"/>
    <property type="match status" value="1"/>
</dbReference>
<dbReference type="PANTHER" id="PTHR34387:SF1">
    <property type="entry name" value="PERIPLASMIC IMMUNOGENIC PROTEIN"/>
    <property type="match status" value="1"/>
</dbReference>
<dbReference type="Proteomes" id="UP000598467">
    <property type="component" value="Unassembled WGS sequence"/>
</dbReference>
<evidence type="ECO:0000313" key="3">
    <source>
        <dbReference type="Proteomes" id="UP000598467"/>
    </source>
</evidence>
<gene>
    <name evidence="2" type="ORF">HK439_12635</name>
</gene>
<reference evidence="2" key="1">
    <citation type="submission" date="2020-05" db="EMBL/GenBank/DDBJ databases">
        <title>Identification of trans-AT polyketide cluster in two marine bacteria, producers of a novel glutaramide-containing polyketide sesbanimide D and analogs.</title>
        <authorList>
            <person name="Kacar D."/>
            <person name="Rodriguez P."/>
            <person name="Canedo L."/>
            <person name="Gonzalez E."/>
            <person name="Galan B."/>
            <person name="De La Calle F."/>
            <person name="Garcia J.L."/>
        </authorList>
    </citation>
    <scope>NUCLEOTIDE SEQUENCE</scope>
    <source>
        <strain evidence="2">PHM038</strain>
    </source>
</reference>
<feature type="signal peptide" evidence="1">
    <location>
        <begin position="1"/>
        <end position="32"/>
    </location>
</feature>
<sequence length="246" mass="25671">MPRRAPERSRVLSAMLLAMTIAIVSPSPAAKAAEKPATISLEGRGEISVAPDMAVVTTRVVNVGASAPEALQANTAAIAKVIADIKAAGIEAKDIQTSGFSIYPRYENRKDGNNEPPKIVGYEVSNGVTVRVRALEKLGAILNAVVASGANSVDGISFAVSDTSEKLDEARKEAVADARRKAEIYADAAGVKLGRILSISEGSVAMPRPYAVRSEKMMAMAAAPVPVEAGEETLSATVSIVWEIAE</sequence>
<organism evidence="2 3">
    <name type="scientific">Roseibium aggregatum</name>
    <dbReference type="NCBI Taxonomy" id="187304"/>
    <lineage>
        <taxon>Bacteria</taxon>
        <taxon>Pseudomonadati</taxon>
        <taxon>Pseudomonadota</taxon>
        <taxon>Alphaproteobacteria</taxon>
        <taxon>Hyphomicrobiales</taxon>
        <taxon>Stappiaceae</taxon>
        <taxon>Roseibium</taxon>
    </lineage>
</organism>
<evidence type="ECO:0000256" key="1">
    <source>
        <dbReference type="SAM" id="SignalP"/>
    </source>
</evidence>
<comment type="caution">
    <text evidence="2">The sequence shown here is derived from an EMBL/GenBank/DDBJ whole genome shotgun (WGS) entry which is preliminary data.</text>
</comment>
<dbReference type="EMBL" id="JABFCZ010000013">
    <property type="protein sequence ID" value="MBD1547111.1"/>
    <property type="molecule type" value="Genomic_DNA"/>
</dbReference>
<dbReference type="Gene3D" id="3.30.110.170">
    <property type="entry name" value="Protein of unknown function (DUF541), domain 1"/>
    <property type="match status" value="1"/>
</dbReference>
<protein>
    <submittedName>
        <fullName evidence="2">SIMPL domain-containing protein</fullName>
    </submittedName>
</protein>
<evidence type="ECO:0000313" key="2">
    <source>
        <dbReference type="EMBL" id="MBD1547111.1"/>
    </source>
</evidence>
<dbReference type="Gene3D" id="3.30.70.2970">
    <property type="entry name" value="Protein of unknown function (DUF541), domain 2"/>
    <property type="match status" value="1"/>
</dbReference>